<gene>
    <name evidence="2" type="ORF">P4S50_10200</name>
</gene>
<reference evidence="2 3" key="1">
    <citation type="submission" date="2023-03" db="EMBL/GenBank/DDBJ databases">
        <title>Complete genome sequence of Tepidibacter sp. SWIR-1, isolated from a deep-sea hydrothermal vent.</title>
        <authorList>
            <person name="Li X."/>
        </authorList>
    </citation>
    <scope>NUCLEOTIDE SEQUENCE [LARGE SCALE GENOMIC DNA]</scope>
    <source>
        <strain evidence="2 3">SWIR-1</strain>
    </source>
</reference>
<protein>
    <submittedName>
        <fullName evidence="2">Uncharacterized protein</fullName>
    </submittedName>
</protein>
<keyword evidence="1" id="KW-0472">Membrane</keyword>
<organism evidence="2 3">
    <name type="scientific">Tepidibacter hydrothermalis</name>
    <dbReference type="NCBI Taxonomy" id="3036126"/>
    <lineage>
        <taxon>Bacteria</taxon>
        <taxon>Bacillati</taxon>
        <taxon>Bacillota</taxon>
        <taxon>Clostridia</taxon>
        <taxon>Peptostreptococcales</taxon>
        <taxon>Peptostreptococcaceae</taxon>
        <taxon>Tepidibacter</taxon>
    </lineage>
</organism>
<keyword evidence="1" id="KW-0812">Transmembrane</keyword>
<evidence type="ECO:0000256" key="1">
    <source>
        <dbReference type="SAM" id="Phobius"/>
    </source>
</evidence>
<evidence type="ECO:0000313" key="2">
    <source>
        <dbReference type="EMBL" id="WFD08769.1"/>
    </source>
</evidence>
<feature type="transmembrane region" description="Helical" evidence="1">
    <location>
        <begin position="15"/>
        <end position="31"/>
    </location>
</feature>
<dbReference type="EMBL" id="CP120733">
    <property type="protein sequence ID" value="WFD08769.1"/>
    <property type="molecule type" value="Genomic_DNA"/>
</dbReference>
<dbReference type="Proteomes" id="UP001222800">
    <property type="component" value="Chromosome"/>
</dbReference>
<keyword evidence="1" id="KW-1133">Transmembrane helix</keyword>
<accession>A0ABY8E7E2</accession>
<keyword evidence="3" id="KW-1185">Reference proteome</keyword>
<feature type="transmembrane region" description="Helical" evidence="1">
    <location>
        <begin position="43"/>
        <end position="60"/>
    </location>
</feature>
<evidence type="ECO:0000313" key="3">
    <source>
        <dbReference type="Proteomes" id="UP001222800"/>
    </source>
</evidence>
<proteinExistence type="predicted"/>
<feature type="transmembrane region" description="Helical" evidence="1">
    <location>
        <begin position="81"/>
        <end position="102"/>
    </location>
</feature>
<dbReference type="RefSeq" id="WP_277730682.1">
    <property type="nucleotide sequence ID" value="NZ_CP120733.1"/>
</dbReference>
<sequence length="114" mass="13363">MSNATKKEKKSKEKWKFILVGCAIAYFAMLFNPQATSWYFKQPIRPFVIGSGYVIGSAFYEGKYNRDRLSAKWNSLKSMLFFFKIILIFLIIQQIILIFTGYNTFPIFFPETTL</sequence>
<name>A0ABY8E7E2_9FIRM</name>